<dbReference type="InterPro" id="IPR043502">
    <property type="entry name" value="DNA/RNA_pol_sf"/>
</dbReference>
<dbReference type="InterPro" id="IPR021109">
    <property type="entry name" value="Peptidase_aspartic_dom_sf"/>
</dbReference>
<reference evidence="2 3" key="1">
    <citation type="journal article" date="2017" name="PLoS Biol.">
        <title>The sea cucumber genome provides insights into morphological evolution and visceral regeneration.</title>
        <authorList>
            <person name="Zhang X."/>
            <person name="Sun L."/>
            <person name="Yuan J."/>
            <person name="Sun Y."/>
            <person name="Gao Y."/>
            <person name="Zhang L."/>
            <person name="Li S."/>
            <person name="Dai H."/>
            <person name="Hamel J.F."/>
            <person name="Liu C."/>
            <person name="Yu Y."/>
            <person name="Liu S."/>
            <person name="Lin W."/>
            <person name="Guo K."/>
            <person name="Jin S."/>
            <person name="Xu P."/>
            <person name="Storey K.B."/>
            <person name="Huan P."/>
            <person name="Zhang T."/>
            <person name="Zhou Y."/>
            <person name="Zhang J."/>
            <person name="Lin C."/>
            <person name="Li X."/>
            <person name="Xing L."/>
            <person name="Huo D."/>
            <person name="Sun M."/>
            <person name="Wang L."/>
            <person name="Mercier A."/>
            <person name="Li F."/>
            <person name="Yang H."/>
            <person name="Xiang J."/>
        </authorList>
    </citation>
    <scope>NUCLEOTIDE SEQUENCE [LARGE SCALE GENOMIC DNA]</scope>
    <source>
        <strain evidence="2">Shaxun</strain>
        <tissue evidence="2">Muscle</tissue>
    </source>
</reference>
<dbReference type="PANTHER" id="PTHR37984:SF13">
    <property type="entry name" value="RIBONUCLEASE H"/>
    <property type="match status" value="1"/>
</dbReference>
<dbReference type="Gene3D" id="3.30.70.270">
    <property type="match status" value="1"/>
</dbReference>
<dbReference type="InterPro" id="IPR000477">
    <property type="entry name" value="RT_dom"/>
</dbReference>
<dbReference type="AlphaFoldDB" id="A0A2G8KEN7"/>
<evidence type="ECO:0000259" key="1">
    <source>
        <dbReference type="PROSITE" id="PS50878"/>
    </source>
</evidence>
<name>A0A2G8KEN7_STIJA</name>
<dbReference type="PROSITE" id="PS50878">
    <property type="entry name" value="RT_POL"/>
    <property type="match status" value="1"/>
</dbReference>
<dbReference type="CDD" id="cd01647">
    <property type="entry name" value="RT_LTR"/>
    <property type="match status" value="1"/>
</dbReference>
<dbReference type="InterPro" id="IPR050951">
    <property type="entry name" value="Retrovirus_Pol_polyprotein"/>
</dbReference>
<gene>
    <name evidence="2" type="ORF">BSL78_16671</name>
</gene>
<feature type="domain" description="Reverse transcriptase" evidence="1">
    <location>
        <begin position="52"/>
        <end position="295"/>
    </location>
</feature>
<dbReference type="OrthoDB" id="775972at2759"/>
<organism evidence="2 3">
    <name type="scientific">Stichopus japonicus</name>
    <name type="common">Sea cucumber</name>
    <dbReference type="NCBI Taxonomy" id="307972"/>
    <lineage>
        <taxon>Eukaryota</taxon>
        <taxon>Metazoa</taxon>
        <taxon>Echinodermata</taxon>
        <taxon>Eleutherozoa</taxon>
        <taxon>Echinozoa</taxon>
        <taxon>Holothuroidea</taxon>
        <taxon>Aspidochirotacea</taxon>
        <taxon>Aspidochirotida</taxon>
        <taxon>Stichopodidae</taxon>
        <taxon>Apostichopus</taxon>
    </lineage>
</organism>
<dbReference type="PANTHER" id="PTHR37984">
    <property type="entry name" value="PROTEIN CBG26694"/>
    <property type="match status" value="1"/>
</dbReference>
<dbReference type="EMBL" id="MRZV01000643">
    <property type="protein sequence ID" value="PIK46461.1"/>
    <property type="molecule type" value="Genomic_DNA"/>
</dbReference>
<dbReference type="SUPFAM" id="SSF50630">
    <property type="entry name" value="Acid proteases"/>
    <property type="match status" value="1"/>
</dbReference>
<dbReference type="STRING" id="307972.A0A2G8KEN7"/>
<evidence type="ECO:0000313" key="2">
    <source>
        <dbReference type="EMBL" id="PIK46461.1"/>
    </source>
</evidence>
<sequence length="295" mass="33470">MSEDYFRKLWPGEELNETDLTLSTYTGESVEVTGVCDVTVEYENKRYTLPLFTVEGNNRPSLFGRNWLRQIRVNWSSINLVRSNSNLRELLETYSDVFKDELGTFTGEKITISVHPSVTPKFCKSRTVPNAMKEKVERELRRLENDGIIEPVDYSEWAAPIVPVLKGDKVSVRICGDYKLTVNQASRVDQYPIPRIEDLFATLPGGTKFTKLDMSQAYQHLLLDDKSKNLVVVNTHMGLFRYNRLPFGVASAPGIFQRVMEGVLRGLSGVSVYLDDIIITAPTEADHLNTLKEVL</sequence>
<dbReference type="Pfam" id="PF00078">
    <property type="entry name" value="RVT_1"/>
    <property type="match status" value="1"/>
</dbReference>
<proteinExistence type="predicted"/>
<dbReference type="InterPro" id="IPR043128">
    <property type="entry name" value="Rev_trsase/Diguanyl_cyclase"/>
</dbReference>
<dbReference type="SUPFAM" id="SSF56672">
    <property type="entry name" value="DNA/RNA polymerases"/>
    <property type="match status" value="1"/>
</dbReference>
<protein>
    <recommendedName>
        <fullName evidence="1">Reverse transcriptase domain-containing protein</fullName>
    </recommendedName>
</protein>
<evidence type="ECO:0000313" key="3">
    <source>
        <dbReference type="Proteomes" id="UP000230750"/>
    </source>
</evidence>
<keyword evidence="3" id="KW-1185">Reference proteome</keyword>
<comment type="caution">
    <text evidence="2">The sequence shown here is derived from an EMBL/GenBank/DDBJ whole genome shotgun (WGS) entry which is preliminary data.</text>
</comment>
<accession>A0A2G8KEN7</accession>
<dbReference type="Gene3D" id="3.10.10.10">
    <property type="entry name" value="HIV Type 1 Reverse Transcriptase, subunit A, domain 1"/>
    <property type="match status" value="1"/>
</dbReference>
<dbReference type="Proteomes" id="UP000230750">
    <property type="component" value="Unassembled WGS sequence"/>
</dbReference>